<dbReference type="NCBIfam" id="TIGR03831">
    <property type="entry name" value="YgiT_finger"/>
    <property type="match status" value="1"/>
</dbReference>
<comment type="caution">
    <text evidence="1">The sequence shown here is derived from an EMBL/GenBank/DDBJ whole genome shotgun (WGS) entry which is preliminary data.</text>
</comment>
<protein>
    <submittedName>
        <fullName evidence="1">YgiT-type zinc finger domain-containing protein</fullName>
    </submittedName>
</protein>
<accession>A0A2V2N8R6</accession>
<gene>
    <name evidence="1" type="ORF">DK846_08275</name>
</gene>
<sequence length="81" mass="9114">MKPGVCQFCKGEMKEGKTEFMARVHDQVIVIKDVPAWVCERCGEAWFSYETSEKIDKVMQEVHAGKICVRPLAAGEIELPA</sequence>
<keyword evidence="2" id="KW-1185">Reference proteome</keyword>
<name>A0A2V2N8R6_9EURY</name>
<dbReference type="Proteomes" id="UP000245657">
    <property type="component" value="Unassembled WGS sequence"/>
</dbReference>
<evidence type="ECO:0000313" key="2">
    <source>
        <dbReference type="Proteomes" id="UP000245657"/>
    </source>
</evidence>
<dbReference type="Gene3D" id="3.10.20.860">
    <property type="match status" value="1"/>
</dbReference>
<organism evidence="1 2">
    <name type="scientific">Methanospirillum lacunae</name>
    <dbReference type="NCBI Taxonomy" id="668570"/>
    <lineage>
        <taxon>Archaea</taxon>
        <taxon>Methanobacteriati</taxon>
        <taxon>Methanobacteriota</taxon>
        <taxon>Stenosarchaea group</taxon>
        <taxon>Methanomicrobia</taxon>
        <taxon>Methanomicrobiales</taxon>
        <taxon>Methanospirillaceae</taxon>
        <taxon>Methanospirillum</taxon>
    </lineage>
</organism>
<evidence type="ECO:0000313" key="1">
    <source>
        <dbReference type="EMBL" id="PWR71981.1"/>
    </source>
</evidence>
<dbReference type="OrthoDB" id="120029at2157"/>
<dbReference type="CDD" id="cd12870">
    <property type="entry name" value="MqsA"/>
    <property type="match status" value="1"/>
</dbReference>
<reference evidence="1 2" key="1">
    <citation type="submission" date="2018-05" db="EMBL/GenBank/DDBJ databases">
        <title>Draft genome of Methanospirillum lacunae Ki8-1.</title>
        <authorList>
            <person name="Dueholm M.S."/>
            <person name="Nielsen P.H."/>
            <person name="Bakmann L.F."/>
            <person name="Otzen D.E."/>
        </authorList>
    </citation>
    <scope>NUCLEOTIDE SEQUENCE [LARGE SCALE GENOMIC DNA]</scope>
    <source>
        <strain evidence="1 2">Ki8-1</strain>
    </source>
</reference>
<proteinExistence type="predicted"/>
<dbReference type="EMBL" id="QGMY01000007">
    <property type="protein sequence ID" value="PWR71981.1"/>
    <property type="molecule type" value="Genomic_DNA"/>
</dbReference>
<dbReference type="InterPro" id="IPR022453">
    <property type="entry name" value="Znf_MqsA-type"/>
</dbReference>
<dbReference type="AlphaFoldDB" id="A0A2V2N8R6"/>
<dbReference type="RefSeq" id="WP_109968471.1">
    <property type="nucleotide sequence ID" value="NZ_CP176093.1"/>
</dbReference>
<dbReference type="GeneID" id="97548160"/>